<proteinExistence type="predicted"/>
<keyword evidence="3" id="KW-1185">Reference proteome</keyword>
<protein>
    <submittedName>
        <fullName evidence="2">Uncharacterized protein</fullName>
    </submittedName>
</protein>
<feature type="compositionally biased region" description="Low complexity" evidence="1">
    <location>
        <begin position="42"/>
        <end position="55"/>
    </location>
</feature>
<accession>A0A8S2AYA1</accession>
<feature type="region of interest" description="Disordered" evidence="1">
    <location>
        <begin position="29"/>
        <end position="98"/>
    </location>
</feature>
<dbReference type="AlphaFoldDB" id="A0A8S2AYA1"/>
<organism evidence="2 3">
    <name type="scientific">Arabidopsis arenosa</name>
    <name type="common">Sand rock-cress</name>
    <name type="synonym">Cardaminopsis arenosa</name>
    <dbReference type="NCBI Taxonomy" id="38785"/>
    <lineage>
        <taxon>Eukaryota</taxon>
        <taxon>Viridiplantae</taxon>
        <taxon>Streptophyta</taxon>
        <taxon>Embryophyta</taxon>
        <taxon>Tracheophyta</taxon>
        <taxon>Spermatophyta</taxon>
        <taxon>Magnoliopsida</taxon>
        <taxon>eudicotyledons</taxon>
        <taxon>Gunneridae</taxon>
        <taxon>Pentapetalae</taxon>
        <taxon>rosids</taxon>
        <taxon>malvids</taxon>
        <taxon>Brassicales</taxon>
        <taxon>Brassicaceae</taxon>
        <taxon>Camelineae</taxon>
        <taxon>Arabidopsis</taxon>
    </lineage>
</organism>
<name>A0A8S2AYA1_ARAAE</name>
<sequence>MSEITFEFNHKNIGDKIIECGVQIMIEEAEGSSSRELDSYETESSSSEDGNGDENINTTEWNSDEVDIYEKESINSEVEYNETGGDDNHLTDGDGDYEAEGFKFSEIENIKTSKRMLPETRDNSGSSPVAQVPKCKRMCIRRYGD</sequence>
<dbReference type="EMBL" id="LR999457">
    <property type="protein sequence ID" value="CAE6202509.1"/>
    <property type="molecule type" value="Genomic_DNA"/>
</dbReference>
<dbReference type="Proteomes" id="UP000682877">
    <property type="component" value="Chromosome 7"/>
</dbReference>
<reference evidence="2" key="1">
    <citation type="submission" date="2021-01" db="EMBL/GenBank/DDBJ databases">
        <authorList>
            <person name="Bezrukov I."/>
        </authorList>
    </citation>
    <scope>NUCLEOTIDE SEQUENCE</scope>
</reference>
<evidence type="ECO:0000313" key="2">
    <source>
        <dbReference type="EMBL" id="CAE6202509.1"/>
    </source>
</evidence>
<evidence type="ECO:0000313" key="3">
    <source>
        <dbReference type="Proteomes" id="UP000682877"/>
    </source>
</evidence>
<evidence type="ECO:0000256" key="1">
    <source>
        <dbReference type="SAM" id="MobiDB-lite"/>
    </source>
</evidence>
<gene>
    <name evidence="2" type="ORF">AARE701A_LOCUS19903</name>
</gene>